<feature type="compositionally biased region" description="Polar residues" evidence="1">
    <location>
        <begin position="72"/>
        <end position="97"/>
    </location>
</feature>
<gene>
    <name evidence="2" type="ORF">GSTUAT00000584001</name>
</gene>
<name>A0A292Q9E4_9PEZI</name>
<evidence type="ECO:0000313" key="2">
    <source>
        <dbReference type="EMBL" id="CUS15327.1"/>
    </source>
</evidence>
<keyword evidence="3" id="KW-1185">Reference proteome</keyword>
<evidence type="ECO:0000256" key="1">
    <source>
        <dbReference type="SAM" id="MobiDB-lite"/>
    </source>
</evidence>
<reference evidence="2" key="1">
    <citation type="submission" date="2015-10" db="EMBL/GenBank/DDBJ databases">
        <authorList>
            <person name="Regsiter A."/>
            <person name="william w."/>
        </authorList>
    </citation>
    <scope>NUCLEOTIDE SEQUENCE</scope>
    <source>
        <strain evidence="2">Montdore</strain>
    </source>
</reference>
<organism evidence="2 3">
    <name type="scientific">Tuber aestivum</name>
    <name type="common">summer truffle</name>
    <dbReference type="NCBI Taxonomy" id="59557"/>
    <lineage>
        <taxon>Eukaryota</taxon>
        <taxon>Fungi</taxon>
        <taxon>Dikarya</taxon>
        <taxon>Ascomycota</taxon>
        <taxon>Pezizomycotina</taxon>
        <taxon>Pezizomycetes</taxon>
        <taxon>Pezizales</taxon>
        <taxon>Tuberaceae</taxon>
        <taxon>Tuber</taxon>
    </lineage>
</organism>
<sequence length="122" mass="13334">APHYQSQISKTKFTRATQALALAAELIHEPRPPQSIMAYGRPAGPMANRGERGSATKKTQFGHYCTTTTTTPSNVTGNRVTTNAESSAQKVPQPTQQNHALAVHTRVHFLRQRNCRADLLVG</sequence>
<proteinExistence type="predicted"/>
<dbReference type="Proteomes" id="UP001412239">
    <property type="component" value="Unassembled WGS sequence"/>
</dbReference>
<feature type="region of interest" description="Disordered" evidence="1">
    <location>
        <begin position="33"/>
        <end position="97"/>
    </location>
</feature>
<dbReference type="AlphaFoldDB" id="A0A292Q9E4"/>
<evidence type="ECO:0000313" key="3">
    <source>
        <dbReference type="Proteomes" id="UP001412239"/>
    </source>
</evidence>
<protein>
    <submittedName>
        <fullName evidence="2">Uncharacterized protein</fullName>
    </submittedName>
</protein>
<feature type="non-terminal residue" evidence="2">
    <location>
        <position position="122"/>
    </location>
</feature>
<accession>A0A292Q9E4</accession>
<dbReference type="EMBL" id="LN890948">
    <property type="protein sequence ID" value="CUS15327.1"/>
    <property type="molecule type" value="Genomic_DNA"/>
</dbReference>